<sequence>MKRVKAVPVSNDCTFQSQLDLTNVRLDWGNLAVTLMSGGDRKVVIAKFEEVVGFRVLDEGDLLEFWPVCASDNGWLFEIQENGWFDLEASRPGFLREKGLGVSEYFIASQNSCISILSGGAPMIEILSI</sequence>
<reference evidence="1 2" key="1">
    <citation type="submission" date="2020-01" db="EMBL/GenBank/DDBJ databases">
        <title>Novel species isolated from a subtropical stream in China.</title>
        <authorList>
            <person name="Lu H."/>
        </authorList>
    </citation>
    <scope>NUCLEOTIDE SEQUENCE [LARGE SCALE GENOMIC DNA]</scope>
    <source>
        <strain evidence="1 2">FT82W</strain>
    </source>
</reference>
<accession>A0A845G6M6</accession>
<evidence type="ECO:0000313" key="1">
    <source>
        <dbReference type="EMBL" id="MYM90343.1"/>
    </source>
</evidence>
<comment type="caution">
    <text evidence="1">The sequence shown here is derived from an EMBL/GenBank/DDBJ whole genome shotgun (WGS) entry which is preliminary data.</text>
</comment>
<organism evidence="1 2">
    <name type="scientific">Duganella vulcania</name>
    <dbReference type="NCBI Taxonomy" id="2692166"/>
    <lineage>
        <taxon>Bacteria</taxon>
        <taxon>Pseudomonadati</taxon>
        <taxon>Pseudomonadota</taxon>
        <taxon>Betaproteobacteria</taxon>
        <taxon>Burkholderiales</taxon>
        <taxon>Oxalobacteraceae</taxon>
        <taxon>Telluria group</taxon>
        <taxon>Duganella</taxon>
    </lineage>
</organism>
<dbReference type="Proteomes" id="UP000470302">
    <property type="component" value="Unassembled WGS sequence"/>
</dbReference>
<protein>
    <submittedName>
        <fullName evidence="1">Uncharacterized protein</fullName>
    </submittedName>
</protein>
<dbReference type="AlphaFoldDB" id="A0A845G6M6"/>
<dbReference type="EMBL" id="WWCW01000115">
    <property type="protein sequence ID" value="MYM90343.1"/>
    <property type="molecule type" value="Genomic_DNA"/>
</dbReference>
<dbReference type="RefSeq" id="WP_161099142.1">
    <property type="nucleotide sequence ID" value="NZ_WWCW01000115.1"/>
</dbReference>
<gene>
    <name evidence="1" type="ORF">GTP91_24620</name>
</gene>
<proteinExistence type="predicted"/>
<name>A0A845G6M6_9BURK</name>
<evidence type="ECO:0000313" key="2">
    <source>
        <dbReference type="Proteomes" id="UP000470302"/>
    </source>
</evidence>